<reference evidence="2 3" key="1">
    <citation type="submission" date="2024-05" db="EMBL/GenBank/DDBJ databases">
        <title>Genetic variation in Jamaican populations of the coffee berry borer (Hypothenemus hampei).</title>
        <authorList>
            <person name="Errbii M."/>
            <person name="Myrie A."/>
        </authorList>
    </citation>
    <scope>NUCLEOTIDE SEQUENCE [LARGE SCALE GENOMIC DNA]</scope>
    <source>
        <strain evidence="2">JA-Hopewell-2020-01-JO</strain>
        <tissue evidence="2">Whole body</tissue>
    </source>
</reference>
<feature type="region of interest" description="Disordered" evidence="1">
    <location>
        <begin position="96"/>
        <end position="121"/>
    </location>
</feature>
<dbReference type="AlphaFoldDB" id="A0ABD1EV95"/>
<comment type="caution">
    <text evidence="2">The sequence shown here is derived from an EMBL/GenBank/DDBJ whole genome shotgun (WGS) entry which is preliminary data.</text>
</comment>
<sequence length="341" mass="40250">MSSSLEDPKDIEVNYKVFQIYCRITIYRPDLTEENCLIRVQKILKDAGINLTIEQITNIATHYNQPIMTKHQNGRALIKRNDMERQWSLKPFINQSKDERKRERSEMNEHFEKNEPMTCSTPTKIFEQPKKEQPPSRIPKAIFRKHNKDDTKSRKTSIFDRLYENRPKPCVHKLELVHYIRDVWTNKNMTNKRLPQTQHCAYHEPPSKRTRYSRNCLNHCSSSNVFDRLYAERKQVNIKKPTDIKEKETILRKQRQTRNKFQGKSDSILDNLVHNNSAVTLSDSTVSEISDMQTTLVPEYEVNSKSDNITNLLDLITQRFDEYMSICAINQSDLIEEKITA</sequence>
<protein>
    <submittedName>
        <fullName evidence="2">Uncharacterized protein</fullName>
    </submittedName>
</protein>
<dbReference type="Proteomes" id="UP001566132">
    <property type="component" value="Unassembled WGS sequence"/>
</dbReference>
<evidence type="ECO:0000313" key="2">
    <source>
        <dbReference type="EMBL" id="KAL1502508.1"/>
    </source>
</evidence>
<gene>
    <name evidence="2" type="ORF">ABEB36_007642</name>
</gene>
<dbReference type="EMBL" id="JBDJPC010000005">
    <property type="protein sequence ID" value="KAL1502508.1"/>
    <property type="molecule type" value="Genomic_DNA"/>
</dbReference>
<accession>A0ABD1EV95</accession>
<organism evidence="2 3">
    <name type="scientific">Hypothenemus hampei</name>
    <name type="common">Coffee berry borer</name>
    <dbReference type="NCBI Taxonomy" id="57062"/>
    <lineage>
        <taxon>Eukaryota</taxon>
        <taxon>Metazoa</taxon>
        <taxon>Ecdysozoa</taxon>
        <taxon>Arthropoda</taxon>
        <taxon>Hexapoda</taxon>
        <taxon>Insecta</taxon>
        <taxon>Pterygota</taxon>
        <taxon>Neoptera</taxon>
        <taxon>Endopterygota</taxon>
        <taxon>Coleoptera</taxon>
        <taxon>Polyphaga</taxon>
        <taxon>Cucujiformia</taxon>
        <taxon>Curculionidae</taxon>
        <taxon>Scolytinae</taxon>
        <taxon>Hypothenemus</taxon>
    </lineage>
</organism>
<keyword evidence="3" id="KW-1185">Reference proteome</keyword>
<evidence type="ECO:0000313" key="3">
    <source>
        <dbReference type="Proteomes" id="UP001566132"/>
    </source>
</evidence>
<evidence type="ECO:0000256" key="1">
    <source>
        <dbReference type="SAM" id="MobiDB-lite"/>
    </source>
</evidence>
<proteinExistence type="predicted"/>
<name>A0ABD1EV95_HYPHA</name>
<feature type="compositionally biased region" description="Basic and acidic residues" evidence="1">
    <location>
        <begin position="96"/>
        <end position="115"/>
    </location>
</feature>